<feature type="transmembrane region" description="Helical" evidence="1">
    <location>
        <begin position="21"/>
        <end position="42"/>
    </location>
</feature>
<keyword evidence="1" id="KW-1133">Transmembrane helix</keyword>
<accession>A0A2M6WPL2</accession>
<reference evidence="3" key="1">
    <citation type="submission" date="2017-09" db="EMBL/GenBank/DDBJ databases">
        <title>Depth-based differentiation of microbial function through sediment-hosted aquifers and enrichment of novel symbionts in the deep terrestrial subsurface.</title>
        <authorList>
            <person name="Probst A.J."/>
            <person name="Ladd B."/>
            <person name="Jarett J.K."/>
            <person name="Geller-Mcgrath D.E."/>
            <person name="Sieber C.M.K."/>
            <person name="Emerson J.B."/>
            <person name="Anantharaman K."/>
            <person name="Thomas B.C."/>
            <person name="Malmstrom R."/>
            <person name="Stieglmeier M."/>
            <person name="Klingl A."/>
            <person name="Woyke T."/>
            <person name="Ryan C.M."/>
            <person name="Banfield J.F."/>
        </authorList>
    </citation>
    <scope>NUCLEOTIDE SEQUENCE [LARGE SCALE GENOMIC DNA]</scope>
</reference>
<sequence length="88" mass="10140">MEKEKIEPLSNEDLIKLLKDSITWLYIFAIIFTIFGVLITFVPPKNEQDTQNGLKYIMAAILIGTSFVFVVVAHRQKQKIKEKTSKPE</sequence>
<dbReference type="EMBL" id="PFAQ01000038">
    <property type="protein sequence ID" value="PIT94713.1"/>
    <property type="molecule type" value="Genomic_DNA"/>
</dbReference>
<proteinExistence type="predicted"/>
<protein>
    <submittedName>
        <fullName evidence="2">Uncharacterized protein</fullName>
    </submittedName>
</protein>
<comment type="caution">
    <text evidence="2">The sequence shown here is derived from an EMBL/GenBank/DDBJ whole genome shotgun (WGS) entry which is preliminary data.</text>
</comment>
<evidence type="ECO:0000313" key="2">
    <source>
        <dbReference type="EMBL" id="PIT94713.1"/>
    </source>
</evidence>
<keyword evidence="1" id="KW-0472">Membrane</keyword>
<feature type="transmembrane region" description="Helical" evidence="1">
    <location>
        <begin position="54"/>
        <end position="73"/>
    </location>
</feature>
<name>A0A2M6WPL2_9BACT</name>
<keyword evidence="1" id="KW-0812">Transmembrane</keyword>
<organism evidence="2 3">
    <name type="scientific">Candidatus Falkowbacteria bacterium CG10_big_fil_rev_8_21_14_0_10_39_9</name>
    <dbReference type="NCBI Taxonomy" id="1974566"/>
    <lineage>
        <taxon>Bacteria</taxon>
        <taxon>Candidatus Falkowiibacteriota</taxon>
    </lineage>
</organism>
<dbReference type="Proteomes" id="UP000228900">
    <property type="component" value="Unassembled WGS sequence"/>
</dbReference>
<gene>
    <name evidence="2" type="ORF">COT98_02365</name>
</gene>
<evidence type="ECO:0000313" key="3">
    <source>
        <dbReference type="Proteomes" id="UP000228900"/>
    </source>
</evidence>
<dbReference type="AlphaFoldDB" id="A0A2M6WPL2"/>
<evidence type="ECO:0000256" key="1">
    <source>
        <dbReference type="SAM" id="Phobius"/>
    </source>
</evidence>